<organism evidence="2 3">
    <name type="scientific">Fodinibius salinus</name>
    <dbReference type="NCBI Taxonomy" id="860790"/>
    <lineage>
        <taxon>Bacteria</taxon>
        <taxon>Pseudomonadati</taxon>
        <taxon>Balneolota</taxon>
        <taxon>Balneolia</taxon>
        <taxon>Balneolales</taxon>
        <taxon>Balneolaceae</taxon>
        <taxon>Fodinibius</taxon>
    </lineage>
</organism>
<sequence>MKKLFQTFIVLLVLGFSANTAKAQLGDVSQILQSGINDANILVEEYLKPFGNGSGAGLNTGWTNTAKTHSKFGFDITLSSGLAVVPGADKTFDVTQIGLQELELQNAGANPIAQTISGSDASGPTLASFDDVDSDGIQEELFNFDLPGGTGFGYVPAPELKAGLGLIKDTEIMLRYIPEFEVQDYGSFKQFGFGVKHGLNQWLPGGNRIPVDLSIMVGYTKQNVFSGFRITGEDVVGGRNNVKNPYTPQSSTWDGQKVDVDTKAFTANALVGKTLPFISVYGGIGLESSTVSISTPGSYPTVGANPNFQPSNPTAAEPLRVETLDEPIDIELDGSNSFHALAGFRIKLSVIHISGSYKLADYSTFNLGAGISFR</sequence>
<evidence type="ECO:0000256" key="1">
    <source>
        <dbReference type="SAM" id="SignalP"/>
    </source>
</evidence>
<name>A0A5D3YR75_9BACT</name>
<dbReference type="Pfam" id="PF20230">
    <property type="entry name" value="DUF6588"/>
    <property type="match status" value="1"/>
</dbReference>
<comment type="caution">
    <text evidence="2">The sequence shown here is derived from an EMBL/GenBank/DDBJ whole genome shotgun (WGS) entry which is preliminary data.</text>
</comment>
<dbReference type="InterPro" id="IPR046495">
    <property type="entry name" value="DUF6588"/>
</dbReference>
<dbReference type="Proteomes" id="UP000324595">
    <property type="component" value="Unassembled WGS sequence"/>
</dbReference>
<evidence type="ECO:0000313" key="3">
    <source>
        <dbReference type="Proteomes" id="UP000324595"/>
    </source>
</evidence>
<feature type="signal peptide" evidence="1">
    <location>
        <begin position="1"/>
        <end position="23"/>
    </location>
</feature>
<keyword evidence="3" id="KW-1185">Reference proteome</keyword>
<evidence type="ECO:0008006" key="4">
    <source>
        <dbReference type="Google" id="ProtNLM"/>
    </source>
</evidence>
<dbReference type="OrthoDB" id="9775382at2"/>
<proteinExistence type="predicted"/>
<gene>
    <name evidence="2" type="ORF">LX73_0346</name>
</gene>
<protein>
    <recommendedName>
        <fullName evidence="4">Outer membrane protein beta-barrel domain-containing protein</fullName>
    </recommendedName>
</protein>
<dbReference type="AlphaFoldDB" id="A0A5D3YR75"/>
<accession>A0A5D3YR75</accession>
<dbReference type="EMBL" id="VNHY01000001">
    <property type="protein sequence ID" value="TYP95051.1"/>
    <property type="molecule type" value="Genomic_DNA"/>
</dbReference>
<keyword evidence="1" id="KW-0732">Signal</keyword>
<dbReference type="RefSeq" id="WP_148897734.1">
    <property type="nucleotide sequence ID" value="NZ_VNHY01000001.1"/>
</dbReference>
<evidence type="ECO:0000313" key="2">
    <source>
        <dbReference type="EMBL" id="TYP95051.1"/>
    </source>
</evidence>
<feature type="chain" id="PRO_5022676163" description="Outer membrane protein beta-barrel domain-containing protein" evidence="1">
    <location>
        <begin position="24"/>
        <end position="374"/>
    </location>
</feature>
<reference evidence="2 3" key="1">
    <citation type="submission" date="2019-07" db="EMBL/GenBank/DDBJ databases">
        <title>Genomic Encyclopedia of Archaeal and Bacterial Type Strains, Phase II (KMG-II): from individual species to whole genera.</title>
        <authorList>
            <person name="Goeker M."/>
        </authorList>
    </citation>
    <scope>NUCLEOTIDE SEQUENCE [LARGE SCALE GENOMIC DNA]</scope>
    <source>
        <strain evidence="2 3">DSM 21935</strain>
    </source>
</reference>